<reference evidence="2" key="1">
    <citation type="submission" date="2016-10" db="EMBL/GenBank/DDBJ databases">
        <authorList>
            <person name="Varghese N."/>
            <person name="Submissions S."/>
        </authorList>
    </citation>
    <scope>NUCLEOTIDE SEQUENCE [LARGE SCALE GENOMIC DNA]</scope>
    <source>
        <strain evidence="2">CGMCC 1.6854</strain>
    </source>
</reference>
<dbReference type="OrthoDB" id="9796999at2"/>
<evidence type="ECO:0000313" key="1">
    <source>
        <dbReference type="EMBL" id="SDN28004.1"/>
    </source>
</evidence>
<organism evidence="1 2">
    <name type="scientific">Fictibacillus solisalsi</name>
    <dbReference type="NCBI Taxonomy" id="459525"/>
    <lineage>
        <taxon>Bacteria</taxon>
        <taxon>Bacillati</taxon>
        <taxon>Bacillota</taxon>
        <taxon>Bacilli</taxon>
        <taxon>Bacillales</taxon>
        <taxon>Fictibacillaceae</taxon>
        <taxon>Fictibacillus</taxon>
    </lineage>
</organism>
<dbReference type="RefSeq" id="WP_090237243.1">
    <property type="nucleotide sequence ID" value="NZ_FNHW01000002.1"/>
</dbReference>
<proteinExistence type="predicted"/>
<protein>
    <submittedName>
        <fullName evidence="1">Uncharacterized conserved protein YdeI, YjbR/CyaY-like superfamily, DUF1801 family</fullName>
    </submittedName>
</protein>
<dbReference type="EMBL" id="FNHW01000002">
    <property type="protein sequence ID" value="SDN28004.1"/>
    <property type="molecule type" value="Genomic_DNA"/>
</dbReference>
<dbReference type="AlphaFoldDB" id="A0A1H0A428"/>
<dbReference type="STRING" id="459525.SAMN04488137_3899"/>
<gene>
    <name evidence="1" type="ORF">SAMN04488137_3899</name>
</gene>
<sequence>MAKEELEAVWFESQQSLEKWLEEHHDSSPGIRIHIAKKNSGKATPSYAEAVESALCYGWIDSRKEKYDDQTWLQRFTPRGPKSIWSKVNKEKAEELLTAGRMRPPGLRAIEMAKENGLWENAYSPQSEKTLPVDFQKALDQRPNAKTYFETLNSQNRYAILFRLQTAKKPETRMKRMNQFLEMLEKGEKIYP</sequence>
<name>A0A1H0A428_9BACL</name>
<dbReference type="Pfam" id="PF13376">
    <property type="entry name" value="OmdA"/>
    <property type="match status" value="1"/>
</dbReference>
<accession>A0A1H0A428</accession>
<dbReference type="Proteomes" id="UP000199544">
    <property type="component" value="Unassembled WGS sequence"/>
</dbReference>
<keyword evidence="2" id="KW-1185">Reference proteome</keyword>
<evidence type="ECO:0000313" key="2">
    <source>
        <dbReference type="Proteomes" id="UP000199544"/>
    </source>
</evidence>